<dbReference type="RefSeq" id="WP_274359425.1">
    <property type="nucleotide sequence ID" value="NZ_CP118101.1"/>
</dbReference>
<accession>A0AAX3N3N0</accession>
<evidence type="ECO:0000313" key="1">
    <source>
        <dbReference type="EMBL" id="WDH83295.1"/>
    </source>
</evidence>
<proteinExistence type="predicted"/>
<evidence type="ECO:0000313" key="2">
    <source>
        <dbReference type="Proteomes" id="UP001220962"/>
    </source>
</evidence>
<reference evidence="1" key="1">
    <citation type="submission" date="2023-02" db="EMBL/GenBank/DDBJ databases">
        <title>Pathogen: clinical or host-associated sample.</title>
        <authorList>
            <person name="Hergert J."/>
            <person name="Casey R."/>
            <person name="Wagner J."/>
            <person name="Young E.L."/>
            <person name="Oakeson K.F."/>
        </authorList>
    </citation>
    <scope>NUCLEOTIDE SEQUENCE</scope>
    <source>
        <strain evidence="1">2022CK-00830</strain>
    </source>
</reference>
<gene>
    <name evidence="1" type="ORF">PUW23_03360</name>
</gene>
<dbReference type="AlphaFoldDB" id="A0AAX3N3N0"/>
<name>A0AAX3N3N0_9BACL</name>
<protein>
    <recommendedName>
        <fullName evidence="3">Tyr recombinase domain-containing protein</fullName>
    </recommendedName>
</protein>
<evidence type="ECO:0008006" key="3">
    <source>
        <dbReference type="Google" id="ProtNLM"/>
    </source>
</evidence>
<dbReference type="EMBL" id="CP118101">
    <property type="protein sequence ID" value="WDH83295.1"/>
    <property type="molecule type" value="Genomic_DNA"/>
</dbReference>
<organism evidence="1 2">
    <name type="scientific">Paenibacillus urinalis</name>
    <dbReference type="NCBI Taxonomy" id="521520"/>
    <lineage>
        <taxon>Bacteria</taxon>
        <taxon>Bacillati</taxon>
        <taxon>Bacillota</taxon>
        <taxon>Bacilli</taxon>
        <taxon>Bacillales</taxon>
        <taxon>Paenibacillaceae</taxon>
        <taxon>Paenibacillus</taxon>
    </lineage>
</organism>
<sequence length="49" mass="5660">MNKNHNCINVDELKTAIKWAKENDKELLIAMFLSMIGLRSSEIISLRLN</sequence>
<dbReference type="Proteomes" id="UP001220962">
    <property type="component" value="Chromosome"/>
</dbReference>